<dbReference type="Proteomes" id="UP000326393">
    <property type="component" value="Plasmid lp54"/>
</dbReference>
<reference evidence="2 3" key="1">
    <citation type="journal article" date="2020" name="Int. J. Syst. Evol. Microbiol.">
        <title>Borrelia maritima sp. nov., a novel species of the Borrelia burgdorferi sensu lato complex, occupying a basal position to North American species.</title>
        <authorList>
            <person name="Margos G."/>
            <person name="Fedorova N."/>
            <person name="Becker N.S."/>
            <person name="Kleinjan J.E."/>
            <person name="Marosevic D."/>
            <person name="Krebs S."/>
            <person name="Hui L."/>
            <person name="Fingerle V."/>
            <person name="Lane R.S."/>
        </authorList>
    </citation>
    <scope>NUCLEOTIDE SEQUENCE [LARGE SCALE GENOMIC DNA]</scope>
    <source>
        <strain evidence="2 3">CA690</strain>
    </source>
</reference>
<dbReference type="Pfam" id="PF02352">
    <property type="entry name" value="Decorin_bind"/>
    <property type="match status" value="1"/>
</dbReference>
<keyword evidence="2" id="KW-0614">Plasmid</keyword>
<protein>
    <submittedName>
        <fullName evidence="2">Decorin-binding protein DbpB</fullName>
    </submittedName>
</protein>
<evidence type="ECO:0000256" key="1">
    <source>
        <dbReference type="SAM" id="SignalP"/>
    </source>
</evidence>
<evidence type="ECO:0000313" key="3">
    <source>
        <dbReference type="Proteomes" id="UP000326393"/>
    </source>
</evidence>
<feature type="signal peptide" evidence="1">
    <location>
        <begin position="1"/>
        <end position="20"/>
    </location>
</feature>
<dbReference type="InterPro" id="IPR003332">
    <property type="entry name" value="Decorin-bd"/>
</dbReference>
<dbReference type="AlphaFoldDB" id="A0A5J6WD13"/>
<dbReference type="InterPro" id="IPR053514">
    <property type="entry name" value="Decorin-Binding"/>
</dbReference>
<sequence>MKLKKTNLTITALFVSLLRACNFQFMKKIDSALESSSNNLKTKILQIKKEAAEKDVNFEAFTDSKTGSKVTNGGQTLRKAKVQAIDETEKFLKKIEEGALKLKEHGNSEQFFAMFDLMLEVVESLEAIGITDVKGHVLEEAESNPINTAERLIKAKVKIENQLEAIKAKQNIDGEKKNSKSKKKK</sequence>
<geneLocation type="plasmid" evidence="2 3">
    <name>lp54</name>
</geneLocation>
<gene>
    <name evidence="2" type="primary">dbpB</name>
    <name evidence="2" type="ORF">DB723_04365</name>
</gene>
<keyword evidence="3" id="KW-1185">Reference proteome</keyword>
<feature type="chain" id="PRO_5023920275" evidence="1">
    <location>
        <begin position="21"/>
        <end position="185"/>
    </location>
</feature>
<proteinExistence type="predicted"/>
<dbReference type="NCBIfam" id="NF033720">
    <property type="entry name" value="DbpB"/>
    <property type="match status" value="1"/>
</dbReference>
<dbReference type="OrthoDB" id="352280at2"/>
<dbReference type="EMBL" id="CP044536">
    <property type="protein sequence ID" value="QFI14981.1"/>
    <property type="molecule type" value="Genomic_DNA"/>
</dbReference>
<dbReference type="KEGG" id="bmat:DB723_04365"/>
<dbReference type="InterPro" id="IPR038353">
    <property type="entry name" value="Decorin-db_sf"/>
</dbReference>
<dbReference type="Gene3D" id="1.20.1420.40">
    <property type="entry name" value="Decorin-binding protein"/>
    <property type="match status" value="1"/>
</dbReference>
<evidence type="ECO:0000313" key="2">
    <source>
        <dbReference type="EMBL" id="QFI14981.1"/>
    </source>
</evidence>
<keyword evidence="1" id="KW-0732">Signal</keyword>
<name>A0A5J6WD13_9SPIR</name>
<accession>A0A5J6WD13</accession>
<organism evidence="2 3">
    <name type="scientific">Borrelia maritima</name>
    <dbReference type="NCBI Taxonomy" id="2761123"/>
    <lineage>
        <taxon>Bacteria</taxon>
        <taxon>Pseudomonadati</taxon>
        <taxon>Spirochaetota</taxon>
        <taxon>Spirochaetia</taxon>
        <taxon>Spirochaetales</taxon>
        <taxon>Borreliaceae</taxon>
        <taxon>Borrelia</taxon>
    </lineage>
</organism>
<dbReference type="RefSeq" id="WP_151552995.1">
    <property type="nucleotide sequence ID" value="NZ_CP044536.1"/>
</dbReference>